<name>A0A382A8L3_9ZZZZ</name>
<evidence type="ECO:0000313" key="2">
    <source>
        <dbReference type="EMBL" id="SVA97377.1"/>
    </source>
</evidence>
<reference evidence="2" key="1">
    <citation type="submission" date="2018-05" db="EMBL/GenBank/DDBJ databases">
        <authorList>
            <person name="Lanie J.A."/>
            <person name="Ng W.-L."/>
            <person name="Kazmierczak K.M."/>
            <person name="Andrzejewski T.M."/>
            <person name="Davidsen T.M."/>
            <person name="Wayne K.J."/>
            <person name="Tettelin H."/>
            <person name="Glass J.I."/>
            <person name="Rusch D."/>
            <person name="Podicherti R."/>
            <person name="Tsui H.-C.T."/>
            <person name="Winkler M.E."/>
        </authorList>
    </citation>
    <scope>NUCLEOTIDE SEQUENCE</scope>
</reference>
<dbReference type="AlphaFoldDB" id="A0A382A8L3"/>
<proteinExistence type="predicted"/>
<accession>A0A382A8L3</accession>
<protein>
    <submittedName>
        <fullName evidence="2">Uncharacterized protein</fullName>
    </submittedName>
</protein>
<sequence>MTQPGEQTLNGQSFGLACGSARGNDDNSRVS</sequence>
<feature type="compositionally biased region" description="Polar residues" evidence="1">
    <location>
        <begin position="1"/>
        <end position="13"/>
    </location>
</feature>
<dbReference type="EMBL" id="UINC01024199">
    <property type="protein sequence ID" value="SVA97377.1"/>
    <property type="molecule type" value="Genomic_DNA"/>
</dbReference>
<feature type="region of interest" description="Disordered" evidence="1">
    <location>
        <begin position="1"/>
        <end position="31"/>
    </location>
</feature>
<evidence type="ECO:0000256" key="1">
    <source>
        <dbReference type="SAM" id="MobiDB-lite"/>
    </source>
</evidence>
<organism evidence="2">
    <name type="scientific">marine metagenome</name>
    <dbReference type="NCBI Taxonomy" id="408172"/>
    <lineage>
        <taxon>unclassified sequences</taxon>
        <taxon>metagenomes</taxon>
        <taxon>ecological metagenomes</taxon>
    </lineage>
</organism>
<gene>
    <name evidence="2" type="ORF">METZ01_LOCUS150231</name>
</gene>